<gene>
    <name evidence="2" type="ORF">C8F04DRAFT_1338371</name>
</gene>
<sequence>MDAAEQAGDEAGYKLSRRKTELAKQAEIQCTFDAAVAPILNELFQISGRQPVTVQQIFDVVCEAQRTTQDFAVAFEKRRAEEEGKIVEIFEGEIARVLSTLPEDVHRRLSQSAVTSTSGTSGTSAVDVAAITAHADRIETPVLNHQRGPPPLHRHTNPLQLTSRIPPNRTSRPRPTMTGLRESWSGRC</sequence>
<accession>A0AAD6WKI5</accession>
<organism evidence="2 3">
    <name type="scientific">Mycena alexandri</name>
    <dbReference type="NCBI Taxonomy" id="1745969"/>
    <lineage>
        <taxon>Eukaryota</taxon>
        <taxon>Fungi</taxon>
        <taxon>Dikarya</taxon>
        <taxon>Basidiomycota</taxon>
        <taxon>Agaricomycotina</taxon>
        <taxon>Agaricomycetes</taxon>
        <taxon>Agaricomycetidae</taxon>
        <taxon>Agaricales</taxon>
        <taxon>Marasmiineae</taxon>
        <taxon>Mycenaceae</taxon>
        <taxon>Mycena</taxon>
    </lineage>
</organism>
<feature type="region of interest" description="Disordered" evidence="1">
    <location>
        <begin position="142"/>
        <end position="188"/>
    </location>
</feature>
<feature type="compositionally biased region" description="Polar residues" evidence="1">
    <location>
        <begin position="157"/>
        <end position="170"/>
    </location>
</feature>
<evidence type="ECO:0000313" key="2">
    <source>
        <dbReference type="EMBL" id="KAJ7017108.1"/>
    </source>
</evidence>
<dbReference type="AlphaFoldDB" id="A0AAD6WKI5"/>
<protein>
    <submittedName>
        <fullName evidence="2">Uncharacterized protein</fullName>
    </submittedName>
</protein>
<evidence type="ECO:0000256" key="1">
    <source>
        <dbReference type="SAM" id="MobiDB-lite"/>
    </source>
</evidence>
<evidence type="ECO:0000313" key="3">
    <source>
        <dbReference type="Proteomes" id="UP001218188"/>
    </source>
</evidence>
<reference evidence="2" key="1">
    <citation type="submission" date="2023-03" db="EMBL/GenBank/DDBJ databases">
        <title>Massive genome expansion in bonnet fungi (Mycena s.s.) driven by repeated elements and novel gene families across ecological guilds.</title>
        <authorList>
            <consortium name="Lawrence Berkeley National Laboratory"/>
            <person name="Harder C.B."/>
            <person name="Miyauchi S."/>
            <person name="Viragh M."/>
            <person name="Kuo A."/>
            <person name="Thoen E."/>
            <person name="Andreopoulos B."/>
            <person name="Lu D."/>
            <person name="Skrede I."/>
            <person name="Drula E."/>
            <person name="Henrissat B."/>
            <person name="Morin E."/>
            <person name="Kohler A."/>
            <person name="Barry K."/>
            <person name="LaButti K."/>
            <person name="Morin E."/>
            <person name="Salamov A."/>
            <person name="Lipzen A."/>
            <person name="Mereny Z."/>
            <person name="Hegedus B."/>
            <person name="Baldrian P."/>
            <person name="Stursova M."/>
            <person name="Weitz H."/>
            <person name="Taylor A."/>
            <person name="Grigoriev I.V."/>
            <person name="Nagy L.G."/>
            <person name="Martin F."/>
            <person name="Kauserud H."/>
        </authorList>
    </citation>
    <scope>NUCLEOTIDE SEQUENCE</scope>
    <source>
        <strain evidence="2">CBHHK200</strain>
    </source>
</reference>
<name>A0AAD6WKI5_9AGAR</name>
<proteinExistence type="predicted"/>
<dbReference type="EMBL" id="JARJCM010000432">
    <property type="protein sequence ID" value="KAJ7017108.1"/>
    <property type="molecule type" value="Genomic_DNA"/>
</dbReference>
<dbReference type="Proteomes" id="UP001218188">
    <property type="component" value="Unassembled WGS sequence"/>
</dbReference>
<comment type="caution">
    <text evidence="2">The sequence shown here is derived from an EMBL/GenBank/DDBJ whole genome shotgun (WGS) entry which is preliminary data.</text>
</comment>
<keyword evidence="3" id="KW-1185">Reference proteome</keyword>